<accession>A0A8J4XPV5</accession>
<reference evidence="1" key="1">
    <citation type="submission" date="2020-07" db="EMBL/GenBank/DDBJ databases">
        <title>The High-quality genome of the commercially important snow crab, Chionoecetes opilio.</title>
        <authorList>
            <person name="Jeong J.-H."/>
            <person name="Ryu S."/>
        </authorList>
    </citation>
    <scope>NUCLEOTIDE SEQUENCE</scope>
    <source>
        <strain evidence="1">MADBK_172401_WGS</strain>
        <tissue evidence="1">Digestive gland</tissue>
    </source>
</reference>
<evidence type="ECO:0000313" key="2">
    <source>
        <dbReference type="Proteomes" id="UP000770661"/>
    </source>
</evidence>
<proteinExistence type="predicted"/>
<dbReference type="AlphaFoldDB" id="A0A8J4XPV5"/>
<organism evidence="1 2">
    <name type="scientific">Chionoecetes opilio</name>
    <name type="common">Atlantic snow crab</name>
    <name type="synonym">Cancer opilio</name>
    <dbReference type="NCBI Taxonomy" id="41210"/>
    <lineage>
        <taxon>Eukaryota</taxon>
        <taxon>Metazoa</taxon>
        <taxon>Ecdysozoa</taxon>
        <taxon>Arthropoda</taxon>
        <taxon>Crustacea</taxon>
        <taxon>Multicrustacea</taxon>
        <taxon>Malacostraca</taxon>
        <taxon>Eumalacostraca</taxon>
        <taxon>Eucarida</taxon>
        <taxon>Decapoda</taxon>
        <taxon>Pleocyemata</taxon>
        <taxon>Brachyura</taxon>
        <taxon>Eubrachyura</taxon>
        <taxon>Majoidea</taxon>
        <taxon>Majidae</taxon>
        <taxon>Chionoecetes</taxon>
    </lineage>
</organism>
<evidence type="ECO:0000313" key="1">
    <source>
        <dbReference type="EMBL" id="KAG0706291.1"/>
    </source>
</evidence>
<protein>
    <submittedName>
        <fullName evidence="1">Uncharacterized protein</fullName>
    </submittedName>
</protein>
<comment type="caution">
    <text evidence="1">The sequence shown here is derived from an EMBL/GenBank/DDBJ whole genome shotgun (WGS) entry which is preliminary data.</text>
</comment>
<sequence>MHRREAPFLETSGRGAGHCFQVVGDHVTLPKRIGHRAMRSRGRPVDCRVIGSIAVNVPSAKGKCWSPCVKIFKCVPSKQLRENQTQRFLVESPTEKCRPFMSKGEKMDGKLAE</sequence>
<name>A0A8J4XPV5_CHIOP</name>
<gene>
    <name evidence="1" type="ORF">GWK47_024363</name>
</gene>
<keyword evidence="2" id="KW-1185">Reference proteome</keyword>
<dbReference type="Proteomes" id="UP000770661">
    <property type="component" value="Unassembled WGS sequence"/>
</dbReference>
<dbReference type="EMBL" id="JACEEZ010024952">
    <property type="protein sequence ID" value="KAG0706291.1"/>
    <property type="molecule type" value="Genomic_DNA"/>
</dbReference>